<keyword evidence="3" id="KW-0472">Membrane</keyword>
<dbReference type="SUPFAM" id="SSF63817">
    <property type="entry name" value="Sortase"/>
    <property type="match status" value="1"/>
</dbReference>
<evidence type="ECO:0000256" key="1">
    <source>
        <dbReference type="ARBA" id="ARBA00022801"/>
    </source>
</evidence>
<dbReference type="RefSeq" id="WP_100881759.1">
    <property type="nucleotide sequence ID" value="NZ_CP025043.1"/>
</dbReference>
<evidence type="ECO:0000313" key="5">
    <source>
        <dbReference type="Proteomes" id="UP000231863"/>
    </source>
</evidence>
<accession>A0A2I5KRC7</accession>
<evidence type="ECO:0000313" key="4">
    <source>
        <dbReference type="EMBL" id="AUA19913.1"/>
    </source>
</evidence>
<dbReference type="NCBIfam" id="NF033745">
    <property type="entry name" value="class_C_sortase"/>
    <property type="match status" value="1"/>
</dbReference>
<dbReference type="InterPro" id="IPR005754">
    <property type="entry name" value="Sortase"/>
</dbReference>
<sequence>MKKNKNQIQKKSDKVTKKKKKSNLPFYLVFLIGLGILLYPHISNFYYRYEADQLTTSFDQEKQNLTTKEVQERMDLARAFNESLNNVVSEDPYTKSRHEAGRAEYARMLELHEKIGYVEIPKIDVKIPIYAGTSETVLQKGVGHLEGTSLPVGGSDTHTVLTAHTGLPKARLFTDLTKVKIGDTFYIHNIAETLAYKVDQILVVEPTQFDELLIKPGQDYATLLTCTPYMVNTHRLLVRGHRIPYVAEDHLKAAENAEKRILIRYLLYALGMLVIILLIILFTRRRKKKKQVEKFENDKTLTT</sequence>
<protein>
    <submittedName>
        <fullName evidence="4">Class C sortase</fullName>
    </submittedName>
</protein>
<feature type="active site" description="Acyl-thioester intermediate" evidence="2">
    <location>
        <position position="226"/>
    </location>
</feature>
<dbReference type="Pfam" id="PF04203">
    <property type="entry name" value="Sortase"/>
    <property type="match status" value="1"/>
</dbReference>
<feature type="transmembrane region" description="Helical" evidence="3">
    <location>
        <begin position="265"/>
        <end position="283"/>
    </location>
</feature>
<feature type="active site" description="Proton donor/acceptor" evidence="2">
    <location>
        <position position="164"/>
    </location>
</feature>
<dbReference type="InterPro" id="IPR042002">
    <property type="entry name" value="Sortase_C"/>
</dbReference>
<keyword evidence="3" id="KW-0812">Transmembrane</keyword>
<evidence type="ECO:0000256" key="3">
    <source>
        <dbReference type="SAM" id="Phobius"/>
    </source>
</evidence>
<feature type="transmembrane region" description="Helical" evidence="3">
    <location>
        <begin position="24"/>
        <end position="42"/>
    </location>
</feature>
<name>A0A2I5KRC7_STRSU</name>
<evidence type="ECO:0000256" key="2">
    <source>
        <dbReference type="PIRSR" id="PIRSR605754-1"/>
    </source>
</evidence>
<dbReference type="EMBL" id="CP025043">
    <property type="protein sequence ID" value="AUA19913.1"/>
    <property type="molecule type" value="Genomic_DNA"/>
</dbReference>
<dbReference type="InterPro" id="IPR023365">
    <property type="entry name" value="Sortase_dom-sf"/>
</dbReference>
<organism evidence="4 5">
    <name type="scientific">Streptococcus suis</name>
    <dbReference type="NCBI Taxonomy" id="1307"/>
    <lineage>
        <taxon>Bacteria</taxon>
        <taxon>Bacillati</taxon>
        <taxon>Bacillota</taxon>
        <taxon>Bacilli</taxon>
        <taxon>Lactobacillales</taxon>
        <taxon>Streptococcaceae</taxon>
        <taxon>Streptococcus</taxon>
    </lineage>
</organism>
<proteinExistence type="predicted"/>
<dbReference type="Proteomes" id="UP000231863">
    <property type="component" value="Chromosome"/>
</dbReference>
<dbReference type="NCBIfam" id="TIGR01076">
    <property type="entry name" value="sortase_fam"/>
    <property type="match status" value="1"/>
</dbReference>
<dbReference type="GO" id="GO:0016787">
    <property type="term" value="F:hydrolase activity"/>
    <property type="evidence" value="ECO:0007669"/>
    <property type="project" value="UniProtKB-KW"/>
</dbReference>
<keyword evidence="1" id="KW-0378">Hydrolase</keyword>
<dbReference type="AlphaFoldDB" id="A0A2I5KRC7"/>
<dbReference type="CDD" id="cd05827">
    <property type="entry name" value="Sortase_C"/>
    <property type="match status" value="1"/>
</dbReference>
<gene>
    <name evidence="4" type="ORF">CWI26_10685</name>
</gene>
<keyword evidence="3" id="KW-1133">Transmembrane helix</keyword>
<dbReference type="Gene3D" id="2.40.260.10">
    <property type="entry name" value="Sortase"/>
    <property type="match status" value="1"/>
</dbReference>
<reference evidence="4 5" key="1">
    <citation type="submission" date="2017-11" db="EMBL/GenBank/DDBJ databases">
        <title>Genome analysis of Streptococcus suis serotype chz stain ah681.</title>
        <authorList>
            <person name="Pan Z."/>
            <person name="Zhang Y."/>
            <person name="Ma J."/>
            <person name="Lu P."/>
            <person name="Zhu Y."/>
            <person name="Zhong X."/>
            <person name="Dong W."/>
            <person name="Lu C."/>
            <person name="Yao H."/>
        </authorList>
    </citation>
    <scope>NUCLEOTIDE SEQUENCE [LARGE SCALE GENOMIC DNA]</scope>
    <source>
        <strain evidence="4 5">AH681</strain>
    </source>
</reference>